<dbReference type="InterPro" id="IPR029058">
    <property type="entry name" value="AB_hydrolase_fold"/>
</dbReference>
<accession>A0A918AB88</accession>
<protein>
    <recommendedName>
        <fullName evidence="4">Alpha/beta hydrolase</fullName>
    </recommendedName>
</protein>
<evidence type="ECO:0000313" key="2">
    <source>
        <dbReference type="EMBL" id="GGP13805.1"/>
    </source>
</evidence>
<evidence type="ECO:0000256" key="1">
    <source>
        <dbReference type="SAM" id="MobiDB-lite"/>
    </source>
</evidence>
<dbReference type="SUPFAM" id="SSF53474">
    <property type="entry name" value="alpha/beta-Hydrolases"/>
    <property type="match status" value="1"/>
</dbReference>
<dbReference type="Gene3D" id="3.40.50.1820">
    <property type="entry name" value="alpha/beta hydrolase"/>
    <property type="match status" value="1"/>
</dbReference>
<comment type="caution">
    <text evidence="2">The sequence shown here is derived from an EMBL/GenBank/DDBJ whole genome shotgun (WGS) entry which is preliminary data.</text>
</comment>
<organism evidence="2 3">
    <name type="scientific">Nonomuraea glycinis</name>
    <dbReference type="NCBI Taxonomy" id="2047744"/>
    <lineage>
        <taxon>Bacteria</taxon>
        <taxon>Bacillati</taxon>
        <taxon>Actinomycetota</taxon>
        <taxon>Actinomycetes</taxon>
        <taxon>Streptosporangiales</taxon>
        <taxon>Streptosporangiaceae</taxon>
        <taxon>Nonomuraea</taxon>
    </lineage>
</organism>
<gene>
    <name evidence="2" type="ORF">GCM10012278_66990</name>
</gene>
<keyword evidence="3" id="KW-1185">Reference proteome</keyword>
<feature type="compositionally biased region" description="Basic and acidic residues" evidence="1">
    <location>
        <begin position="1"/>
        <end position="13"/>
    </location>
</feature>
<reference evidence="2" key="2">
    <citation type="submission" date="2020-09" db="EMBL/GenBank/DDBJ databases">
        <authorList>
            <person name="Sun Q."/>
            <person name="Zhou Y."/>
        </authorList>
    </citation>
    <scope>NUCLEOTIDE SEQUENCE</scope>
    <source>
        <strain evidence="2">CGMCC 4.7430</strain>
    </source>
</reference>
<evidence type="ECO:0008006" key="4">
    <source>
        <dbReference type="Google" id="ProtNLM"/>
    </source>
</evidence>
<dbReference type="EMBL" id="BMNK01000015">
    <property type="protein sequence ID" value="GGP13805.1"/>
    <property type="molecule type" value="Genomic_DNA"/>
</dbReference>
<evidence type="ECO:0000313" key="3">
    <source>
        <dbReference type="Proteomes" id="UP000660745"/>
    </source>
</evidence>
<sequence length="442" mass="47840">MPQEPRIDVERPAQKAGQALTAERKAELSAQLPKQPWFGMRLQPSGQPARHPDHEWKLTADQPYQGRFATGRAAVYLGGGNTEITRPFIFADGFNYGPSDLPALWDHFNKPYAGETDGFLDQLNAQGLDVILLGFDARHTHIQANAGVAAAAILRAIAERRGNAKLIVGGVSMGGMITRYALARLENQRTDHETDTYLSYDTPHNGAWTPLVLQQLAYFFDEVIQPPEGGIKQSELLRSPAAQQLLWGWVPDAAYSGPVAANQLRQEFLDELHALGDFPARPVKLGVANGTGDGTGRPLPPGQVAFDWAWPDVASAAPRIQPDRGTKQPAGEMSLGEVLQRSLTTEVPAFDGAPGGTLDTYGRIAAALGAPIEDAYKVGSFVPSASAVALEGPNWTDELDTDLSALTSGRFALDEFAFDTDNSEHSSISLPLVKWIEDRLAR</sequence>
<proteinExistence type="predicted"/>
<dbReference type="RefSeq" id="WP_189142765.1">
    <property type="nucleotide sequence ID" value="NZ_BMNK01000015.1"/>
</dbReference>
<dbReference type="AlphaFoldDB" id="A0A918AB88"/>
<reference evidence="2" key="1">
    <citation type="journal article" date="2014" name="Int. J. Syst. Evol. Microbiol.">
        <title>Complete genome sequence of Corynebacterium casei LMG S-19264T (=DSM 44701T), isolated from a smear-ripened cheese.</title>
        <authorList>
            <consortium name="US DOE Joint Genome Institute (JGI-PGF)"/>
            <person name="Walter F."/>
            <person name="Albersmeier A."/>
            <person name="Kalinowski J."/>
            <person name="Ruckert C."/>
        </authorList>
    </citation>
    <scope>NUCLEOTIDE SEQUENCE</scope>
    <source>
        <strain evidence="2">CGMCC 4.7430</strain>
    </source>
</reference>
<dbReference type="Proteomes" id="UP000660745">
    <property type="component" value="Unassembled WGS sequence"/>
</dbReference>
<name>A0A918AB88_9ACTN</name>
<feature type="region of interest" description="Disordered" evidence="1">
    <location>
        <begin position="1"/>
        <end position="26"/>
    </location>
</feature>